<evidence type="ECO:0000259" key="1">
    <source>
        <dbReference type="SMART" id="SM00986"/>
    </source>
</evidence>
<dbReference type="SMART" id="SM00987">
    <property type="entry name" value="UreE_C"/>
    <property type="match status" value="1"/>
</dbReference>
<dbReference type="EC" id="3.2.2.15" evidence="2"/>
<dbReference type="GO" id="GO:0033958">
    <property type="term" value="F:DNA-deoxyinosine glycosylase activity"/>
    <property type="evidence" value="ECO:0007669"/>
    <property type="project" value="UniProtKB-EC"/>
</dbReference>
<organism evidence="2 3">
    <name type="scientific">[Mycobacterium] wendilense</name>
    <dbReference type="NCBI Taxonomy" id="3064284"/>
    <lineage>
        <taxon>Bacteria</taxon>
        <taxon>Bacillati</taxon>
        <taxon>Actinomycetota</taxon>
        <taxon>Actinomycetes</taxon>
        <taxon>Mycobacteriales</taxon>
        <taxon>Mycobacteriaceae</taxon>
        <taxon>Mycolicibacter</taxon>
    </lineage>
</organism>
<sequence>MTDSPRGPEVVGFAPLVRPGARTLFLGNAPSVLSLQRQQYYGNPRNAFWPIMAQLCGFDAAAPYEQRAAALMSAGYAVWDVLAFCRRPGSLDAAVERDSMVANDFESFFAEYPSIERVFFTGGAAEANYRRLVRVAAPLRYRRLPSTSPAHTVSFETKLAAWRAALLD</sequence>
<dbReference type="SUPFAM" id="SSF52141">
    <property type="entry name" value="Uracil-DNA glycosylase-like"/>
    <property type="match status" value="1"/>
</dbReference>
<name>A0ABN9P007_9MYCO</name>
<proteinExistence type="predicted"/>
<protein>
    <submittedName>
        <fullName evidence="2">DNA-deoxyinosine glycosylase</fullName>
        <ecNumber evidence="2">3.2.2.15</ecNumber>
    </submittedName>
</protein>
<dbReference type="CDD" id="cd10032">
    <property type="entry name" value="UDG-F6_HDG"/>
    <property type="match status" value="1"/>
</dbReference>
<gene>
    <name evidence="2" type="ORF">MU0050_001230</name>
</gene>
<dbReference type="NCBIfam" id="TIGR04274">
    <property type="entry name" value="hypoxanDNAglyco"/>
    <property type="match status" value="1"/>
</dbReference>
<dbReference type="InterPro" id="IPR005122">
    <property type="entry name" value="Uracil-DNA_glycosylase-like"/>
</dbReference>
<dbReference type="Proteomes" id="UP001190466">
    <property type="component" value="Chromosome"/>
</dbReference>
<evidence type="ECO:0000313" key="3">
    <source>
        <dbReference type="Proteomes" id="UP001190466"/>
    </source>
</evidence>
<dbReference type="Pfam" id="PF03167">
    <property type="entry name" value="UDG"/>
    <property type="match status" value="1"/>
</dbReference>
<dbReference type="RefSeq" id="WP_316515211.1">
    <property type="nucleotide sequence ID" value="NZ_OY726395.1"/>
</dbReference>
<feature type="domain" description="Uracil-DNA glycosylase-like" evidence="1">
    <location>
        <begin position="14"/>
        <end position="166"/>
    </location>
</feature>
<evidence type="ECO:0000313" key="2">
    <source>
        <dbReference type="EMBL" id="CAJ1580813.1"/>
    </source>
</evidence>
<dbReference type="InterPro" id="IPR026353">
    <property type="entry name" value="Hypoxan-DNA_Glyclase"/>
</dbReference>
<keyword evidence="3" id="KW-1185">Reference proteome</keyword>
<dbReference type="EMBL" id="OY726395">
    <property type="protein sequence ID" value="CAJ1580813.1"/>
    <property type="molecule type" value="Genomic_DNA"/>
</dbReference>
<reference evidence="2 3" key="1">
    <citation type="submission" date="2023-08" db="EMBL/GenBank/DDBJ databases">
        <authorList>
            <person name="Folkvardsen B D."/>
            <person name="Norman A."/>
        </authorList>
    </citation>
    <scope>NUCLEOTIDE SEQUENCE [LARGE SCALE GENOMIC DNA]</scope>
    <source>
        <strain evidence="2 3">Mu0050</strain>
    </source>
</reference>
<dbReference type="Gene3D" id="3.40.470.10">
    <property type="entry name" value="Uracil-DNA glycosylase-like domain"/>
    <property type="match status" value="1"/>
</dbReference>
<dbReference type="SMART" id="SM00986">
    <property type="entry name" value="UDG"/>
    <property type="match status" value="1"/>
</dbReference>
<dbReference type="InterPro" id="IPR036895">
    <property type="entry name" value="Uracil-DNA_glycosylase-like_sf"/>
</dbReference>
<accession>A0ABN9P007</accession>
<keyword evidence="2" id="KW-0326">Glycosidase</keyword>
<keyword evidence="2" id="KW-0378">Hydrolase</keyword>